<feature type="transmembrane region" description="Helical" evidence="13">
    <location>
        <begin position="175"/>
        <end position="197"/>
    </location>
</feature>
<evidence type="ECO:0000256" key="5">
    <source>
        <dbReference type="ARBA" id="ARBA00022553"/>
    </source>
</evidence>
<reference evidence="16 17" key="1">
    <citation type="submission" date="2018-03" db="EMBL/GenBank/DDBJ databases">
        <title>Lachnoclostridium SNUG30386 gen.nov., sp.nov., isolated from human faeces.</title>
        <authorList>
            <person name="Seo B."/>
            <person name="Jeon K."/>
            <person name="Ko G."/>
        </authorList>
    </citation>
    <scope>NUCLEOTIDE SEQUENCE [LARGE SCALE GENOMIC DNA]</scope>
    <source>
        <strain evidence="16 17">SNUG30386</strain>
    </source>
</reference>
<dbReference type="PROSITE" id="PS50109">
    <property type="entry name" value="HIS_KIN"/>
    <property type="match status" value="1"/>
</dbReference>
<proteinExistence type="predicted"/>
<evidence type="ECO:0000256" key="12">
    <source>
        <dbReference type="ARBA" id="ARBA00023012"/>
    </source>
</evidence>
<evidence type="ECO:0000313" key="17">
    <source>
        <dbReference type="Proteomes" id="UP000241048"/>
    </source>
</evidence>
<comment type="subcellular location">
    <subcellularLocation>
        <location evidence="2">Cell membrane</location>
        <topology evidence="2">Multi-pass membrane protein</topology>
    </subcellularLocation>
</comment>
<keyword evidence="9 16" id="KW-0418">Kinase</keyword>
<evidence type="ECO:0000256" key="1">
    <source>
        <dbReference type="ARBA" id="ARBA00000085"/>
    </source>
</evidence>
<sequence>MKIKEGKSALEQNLYRSFLLLSATLVLISLGFTLFFDISRQRKDMDKLISGTASYIAAIPDVAAMLENGYPDSTVTRDLDSLSLNIPDINVILISDKNGLRFYHTNRLKTGDSYVAGDEDAILAGSDPYITTGYGTHGMQRRAFHAVKNSDGEIVGFVMVSLFTATLSAQHRSLLFFYIIIFLIMMIVSISLTHTMFSLLRDSLLGYDPEELVNIYTRQDEVMNMIDEGLAATDLDGRILFANQKVSTILGRPANEPPLTHLTIQELFPQTSFDQVIKTGESVTHESISFAGRQLIVKEVPIHGRGKQARRGVLIVLFDRTDLLRLSDELSGAHNMLDTLRAFNHEFLNKLHIILGYLQTGEIQQAMNFITNSSLVSSQSVRETANCIRVPKICALVIGKMMHAAELGIRLQVSADSTCRDHDLLIPVEGFVTILGNLMENAIEELSHDHTASPDVINASESPREIHIGIYCRPDVNIITCEDTGHGIQPELLDHIFEKGVSSKGENRGTGLFLVHELMEEYGGTIDIDTEPGEGTCFTLTFTRKETESNV</sequence>
<feature type="domain" description="PAS" evidence="15">
    <location>
        <begin position="215"/>
        <end position="256"/>
    </location>
</feature>
<dbReference type="Gene3D" id="1.10.287.130">
    <property type="match status" value="1"/>
</dbReference>
<dbReference type="InterPro" id="IPR039506">
    <property type="entry name" value="SPOB_a"/>
</dbReference>
<dbReference type="Pfam" id="PF14689">
    <property type="entry name" value="SPOB_a"/>
    <property type="match status" value="1"/>
</dbReference>
<evidence type="ECO:0000256" key="10">
    <source>
        <dbReference type="ARBA" id="ARBA00022840"/>
    </source>
</evidence>
<dbReference type="PANTHER" id="PTHR43547">
    <property type="entry name" value="TWO-COMPONENT HISTIDINE KINASE"/>
    <property type="match status" value="1"/>
</dbReference>
<evidence type="ECO:0000256" key="3">
    <source>
        <dbReference type="ARBA" id="ARBA00012438"/>
    </source>
</evidence>
<evidence type="ECO:0000256" key="7">
    <source>
        <dbReference type="ARBA" id="ARBA00022692"/>
    </source>
</evidence>
<comment type="catalytic activity">
    <reaction evidence="1">
        <text>ATP + protein L-histidine = ADP + protein N-phospho-L-histidine.</text>
        <dbReference type="EC" id="2.7.13.3"/>
    </reaction>
</comment>
<comment type="caution">
    <text evidence="16">The sequence shown here is derived from an EMBL/GenBank/DDBJ whole genome shotgun (WGS) entry which is preliminary data.</text>
</comment>
<dbReference type="EC" id="2.7.13.3" evidence="3"/>
<dbReference type="Pfam" id="PF02518">
    <property type="entry name" value="HATPase_c"/>
    <property type="match status" value="1"/>
</dbReference>
<dbReference type="SUPFAM" id="SSF103190">
    <property type="entry name" value="Sensory domain-like"/>
    <property type="match status" value="1"/>
</dbReference>
<dbReference type="EMBL" id="PYLO01000003">
    <property type="protein sequence ID" value="PST36854.1"/>
    <property type="molecule type" value="Genomic_DNA"/>
</dbReference>
<keyword evidence="17" id="KW-1185">Reference proteome</keyword>
<dbReference type="GO" id="GO:0005886">
    <property type="term" value="C:plasma membrane"/>
    <property type="evidence" value="ECO:0007669"/>
    <property type="project" value="UniProtKB-SubCell"/>
</dbReference>
<dbReference type="Gene3D" id="3.30.450.20">
    <property type="entry name" value="PAS domain"/>
    <property type="match status" value="2"/>
</dbReference>
<dbReference type="InterPro" id="IPR036890">
    <property type="entry name" value="HATPase_C_sf"/>
</dbReference>
<name>A0A2T3FNJ7_9CLOT</name>
<dbReference type="InterPro" id="IPR004358">
    <property type="entry name" value="Sig_transdc_His_kin-like_C"/>
</dbReference>
<dbReference type="GO" id="GO:0005524">
    <property type="term" value="F:ATP binding"/>
    <property type="evidence" value="ECO:0007669"/>
    <property type="project" value="UniProtKB-KW"/>
</dbReference>
<dbReference type="SMART" id="SM00387">
    <property type="entry name" value="HATPase_c"/>
    <property type="match status" value="1"/>
</dbReference>
<dbReference type="RefSeq" id="WP_107001071.1">
    <property type="nucleotide sequence ID" value="NZ_JAQDNH010000004.1"/>
</dbReference>
<dbReference type="PANTHER" id="PTHR43547:SF10">
    <property type="entry name" value="SENSOR HISTIDINE KINASE DCUS"/>
    <property type="match status" value="1"/>
</dbReference>
<feature type="domain" description="Histidine kinase" evidence="14">
    <location>
        <begin position="434"/>
        <end position="546"/>
    </location>
</feature>
<keyword evidence="13" id="KW-0472">Membrane</keyword>
<evidence type="ECO:0000256" key="4">
    <source>
        <dbReference type="ARBA" id="ARBA00022475"/>
    </source>
</evidence>
<keyword evidence="5" id="KW-0597">Phosphoprotein</keyword>
<dbReference type="InterPro" id="IPR016120">
    <property type="entry name" value="Sig_transdc_His_kin_SpoOB"/>
</dbReference>
<dbReference type="GO" id="GO:0006355">
    <property type="term" value="P:regulation of DNA-templated transcription"/>
    <property type="evidence" value="ECO:0007669"/>
    <property type="project" value="InterPro"/>
</dbReference>
<dbReference type="InterPro" id="IPR035965">
    <property type="entry name" value="PAS-like_dom_sf"/>
</dbReference>
<dbReference type="InterPro" id="IPR003594">
    <property type="entry name" value="HATPase_dom"/>
</dbReference>
<dbReference type="SUPFAM" id="SSF55785">
    <property type="entry name" value="PYP-like sensor domain (PAS domain)"/>
    <property type="match status" value="1"/>
</dbReference>
<keyword evidence="8" id="KW-0547">Nucleotide-binding</keyword>
<dbReference type="InterPro" id="IPR005467">
    <property type="entry name" value="His_kinase_dom"/>
</dbReference>
<evidence type="ECO:0000256" key="8">
    <source>
        <dbReference type="ARBA" id="ARBA00022741"/>
    </source>
</evidence>
<dbReference type="Proteomes" id="UP000241048">
    <property type="component" value="Unassembled WGS sequence"/>
</dbReference>
<keyword evidence="10" id="KW-0067">ATP-binding</keyword>
<evidence type="ECO:0000256" key="9">
    <source>
        <dbReference type="ARBA" id="ARBA00022777"/>
    </source>
</evidence>
<feature type="transmembrane region" description="Helical" evidence="13">
    <location>
        <begin position="18"/>
        <end position="38"/>
    </location>
</feature>
<protein>
    <recommendedName>
        <fullName evidence="3">histidine kinase</fullName>
        <ecNumber evidence="3">2.7.13.3</ecNumber>
    </recommendedName>
</protein>
<keyword evidence="6" id="KW-0808">Transferase</keyword>
<evidence type="ECO:0000259" key="14">
    <source>
        <dbReference type="PROSITE" id="PS50109"/>
    </source>
</evidence>
<dbReference type="CDD" id="cd18773">
    <property type="entry name" value="PDC1_HK_sensor"/>
    <property type="match status" value="1"/>
</dbReference>
<accession>A0A2T3FNJ7</accession>
<dbReference type="AlphaFoldDB" id="A0A2T3FNJ7"/>
<evidence type="ECO:0000313" key="16">
    <source>
        <dbReference type="EMBL" id="PST36854.1"/>
    </source>
</evidence>
<evidence type="ECO:0000256" key="11">
    <source>
        <dbReference type="ARBA" id="ARBA00022989"/>
    </source>
</evidence>
<dbReference type="InterPro" id="IPR013767">
    <property type="entry name" value="PAS_fold"/>
</dbReference>
<evidence type="ECO:0000256" key="13">
    <source>
        <dbReference type="SAM" id="Phobius"/>
    </source>
</evidence>
<evidence type="ECO:0000256" key="6">
    <source>
        <dbReference type="ARBA" id="ARBA00022679"/>
    </source>
</evidence>
<dbReference type="Gene3D" id="3.30.565.10">
    <property type="entry name" value="Histidine kinase-like ATPase, C-terminal domain"/>
    <property type="match status" value="1"/>
</dbReference>
<dbReference type="SUPFAM" id="SSF55890">
    <property type="entry name" value="Sporulation response regulatory protein Spo0B"/>
    <property type="match status" value="1"/>
</dbReference>
<gene>
    <name evidence="16" type="ORF">C7U56_09840</name>
</gene>
<dbReference type="Pfam" id="PF00989">
    <property type="entry name" value="PAS"/>
    <property type="match status" value="1"/>
</dbReference>
<dbReference type="InterPro" id="IPR000014">
    <property type="entry name" value="PAS"/>
</dbReference>
<evidence type="ECO:0000256" key="2">
    <source>
        <dbReference type="ARBA" id="ARBA00004651"/>
    </source>
</evidence>
<dbReference type="PROSITE" id="PS50112">
    <property type="entry name" value="PAS"/>
    <property type="match status" value="1"/>
</dbReference>
<dbReference type="CDD" id="cd00130">
    <property type="entry name" value="PAS"/>
    <property type="match status" value="1"/>
</dbReference>
<organism evidence="16 17">
    <name type="scientific">Clostridium fessum</name>
    <dbReference type="NCBI Taxonomy" id="2126740"/>
    <lineage>
        <taxon>Bacteria</taxon>
        <taxon>Bacillati</taxon>
        <taxon>Bacillota</taxon>
        <taxon>Clostridia</taxon>
        <taxon>Eubacteriales</taxon>
        <taxon>Clostridiaceae</taxon>
        <taxon>Clostridium</taxon>
    </lineage>
</organism>
<keyword evidence="4" id="KW-1003">Cell membrane</keyword>
<keyword evidence="7 13" id="KW-0812">Transmembrane</keyword>
<dbReference type="GO" id="GO:0000155">
    <property type="term" value="F:phosphorelay sensor kinase activity"/>
    <property type="evidence" value="ECO:0007669"/>
    <property type="project" value="InterPro"/>
</dbReference>
<dbReference type="SUPFAM" id="SSF55874">
    <property type="entry name" value="ATPase domain of HSP90 chaperone/DNA topoisomerase II/histidine kinase"/>
    <property type="match status" value="1"/>
</dbReference>
<dbReference type="PRINTS" id="PR00344">
    <property type="entry name" value="BCTRLSENSOR"/>
</dbReference>
<keyword evidence="11 13" id="KW-1133">Transmembrane helix</keyword>
<evidence type="ECO:0000259" key="15">
    <source>
        <dbReference type="PROSITE" id="PS50112"/>
    </source>
</evidence>
<keyword evidence="12" id="KW-0902">Two-component regulatory system</keyword>
<dbReference type="SMART" id="SM00091">
    <property type="entry name" value="PAS"/>
    <property type="match status" value="1"/>
</dbReference>
<dbReference type="InterPro" id="IPR029151">
    <property type="entry name" value="Sensor-like_sf"/>
</dbReference>